<evidence type="ECO:0000256" key="1">
    <source>
        <dbReference type="SAM" id="MobiDB-lite"/>
    </source>
</evidence>
<feature type="compositionally biased region" description="Basic and acidic residues" evidence="1">
    <location>
        <begin position="173"/>
        <end position="185"/>
    </location>
</feature>
<feature type="compositionally biased region" description="Low complexity" evidence="1">
    <location>
        <begin position="253"/>
        <end position="262"/>
    </location>
</feature>
<feature type="compositionally biased region" description="Low complexity" evidence="1">
    <location>
        <begin position="288"/>
        <end position="302"/>
    </location>
</feature>
<protein>
    <submittedName>
        <fullName evidence="2">Uncharacterized protein</fullName>
    </submittedName>
</protein>
<dbReference type="AlphaFoldDB" id="A0A6A6RDY8"/>
<feature type="region of interest" description="Disordered" evidence="1">
    <location>
        <begin position="32"/>
        <end position="100"/>
    </location>
</feature>
<feature type="compositionally biased region" description="Basic and acidic residues" evidence="1">
    <location>
        <begin position="275"/>
        <end position="284"/>
    </location>
</feature>
<dbReference type="EMBL" id="MU004181">
    <property type="protein sequence ID" value="KAF2502654.1"/>
    <property type="molecule type" value="Genomic_DNA"/>
</dbReference>
<sequence length="302" mass="32953">MTSSAWKEDWDAEEFGTWQDGLDAIENFDWDAHPMSAARSPSAVPTQQHGDVKSNTPQIEAAETAQEERVLEDPDAATAPSNAQAEAADSNAGPSQEDDRAAIMARLVAIGWDAKALQKQNMDKLKKKLAKGPAKEATAYDKMTREHLKELLNGRNIAFIVKESKKVLIEKLLQDDAKEGDKASEVEEDEAKEGTPESLDLVDADAVAPNASDSELSSEEEAPEVVEEEPKAAPKRGKMRKNEHEEPTRRSTRVATRTAVVEEAPKTAPKRGKKKEKEQQEPTRRSARAASMAASKAASKAS</sequence>
<evidence type="ECO:0000313" key="3">
    <source>
        <dbReference type="Proteomes" id="UP000799750"/>
    </source>
</evidence>
<feature type="compositionally biased region" description="Basic and acidic residues" evidence="1">
    <location>
        <begin position="240"/>
        <end position="249"/>
    </location>
</feature>
<feature type="compositionally biased region" description="Acidic residues" evidence="1">
    <location>
        <begin position="216"/>
        <end position="227"/>
    </location>
</feature>
<dbReference type="Proteomes" id="UP000799750">
    <property type="component" value="Unassembled WGS sequence"/>
</dbReference>
<feature type="compositionally biased region" description="Polar residues" evidence="1">
    <location>
        <begin position="43"/>
        <end position="58"/>
    </location>
</feature>
<accession>A0A6A6RDY8</accession>
<keyword evidence="3" id="KW-1185">Reference proteome</keyword>
<name>A0A6A6RDY8_9PEZI</name>
<feature type="region of interest" description="Disordered" evidence="1">
    <location>
        <begin position="173"/>
        <end position="302"/>
    </location>
</feature>
<reference evidence="2" key="1">
    <citation type="journal article" date="2020" name="Stud. Mycol.">
        <title>101 Dothideomycetes genomes: a test case for predicting lifestyles and emergence of pathogens.</title>
        <authorList>
            <person name="Haridas S."/>
            <person name="Albert R."/>
            <person name="Binder M."/>
            <person name="Bloem J."/>
            <person name="Labutti K."/>
            <person name="Salamov A."/>
            <person name="Andreopoulos B."/>
            <person name="Baker S."/>
            <person name="Barry K."/>
            <person name="Bills G."/>
            <person name="Bluhm B."/>
            <person name="Cannon C."/>
            <person name="Castanera R."/>
            <person name="Culley D."/>
            <person name="Daum C."/>
            <person name="Ezra D."/>
            <person name="Gonzalez J."/>
            <person name="Henrissat B."/>
            <person name="Kuo A."/>
            <person name="Liang C."/>
            <person name="Lipzen A."/>
            <person name="Lutzoni F."/>
            <person name="Magnuson J."/>
            <person name="Mondo S."/>
            <person name="Nolan M."/>
            <person name="Ohm R."/>
            <person name="Pangilinan J."/>
            <person name="Park H.-J."/>
            <person name="Ramirez L."/>
            <person name="Alfaro M."/>
            <person name="Sun H."/>
            <person name="Tritt A."/>
            <person name="Yoshinaga Y."/>
            <person name="Zwiers L.-H."/>
            <person name="Turgeon B."/>
            <person name="Goodwin S."/>
            <person name="Spatafora J."/>
            <person name="Crous P."/>
            <person name="Grigoriev I."/>
        </authorList>
    </citation>
    <scope>NUCLEOTIDE SEQUENCE</scope>
    <source>
        <strain evidence="2">CBS 269.34</strain>
    </source>
</reference>
<dbReference type="OrthoDB" id="10685374at2759"/>
<gene>
    <name evidence="2" type="ORF">BU16DRAFT_16479</name>
</gene>
<evidence type="ECO:0000313" key="2">
    <source>
        <dbReference type="EMBL" id="KAF2502654.1"/>
    </source>
</evidence>
<organism evidence="2 3">
    <name type="scientific">Lophium mytilinum</name>
    <dbReference type="NCBI Taxonomy" id="390894"/>
    <lineage>
        <taxon>Eukaryota</taxon>
        <taxon>Fungi</taxon>
        <taxon>Dikarya</taxon>
        <taxon>Ascomycota</taxon>
        <taxon>Pezizomycotina</taxon>
        <taxon>Dothideomycetes</taxon>
        <taxon>Pleosporomycetidae</taxon>
        <taxon>Mytilinidiales</taxon>
        <taxon>Mytilinidiaceae</taxon>
        <taxon>Lophium</taxon>
    </lineage>
</organism>
<proteinExistence type="predicted"/>